<sequence length="238" mass="25737">MMPSIDLTSNDARVLTALFDPESSPNSTPKTDASLPPYPSIASSTLSTLRALEASAIRPLNVPHPSAHAIQTAISALTDIINQEPTYASAYANRAQARRLALCDPLFAHENATEVEALFADLDACITHASPASPISPVSPHQVRLLAAAHTHRGYLLMKAATAAQESALLVGPVRARTKDELEEQASREFFLGGRYGDRTAREMSVRTNPYAKMCGAIVKEAMKKEREEFMGLNQGMH</sequence>
<reference evidence="2" key="1">
    <citation type="journal article" date="2020" name="Stud. Mycol.">
        <title>101 Dothideomycetes genomes: a test case for predicting lifestyles and emergence of pathogens.</title>
        <authorList>
            <person name="Haridas S."/>
            <person name="Albert R."/>
            <person name="Binder M."/>
            <person name="Bloem J."/>
            <person name="Labutti K."/>
            <person name="Salamov A."/>
            <person name="Andreopoulos B."/>
            <person name="Baker S."/>
            <person name="Barry K."/>
            <person name="Bills G."/>
            <person name="Bluhm B."/>
            <person name="Cannon C."/>
            <person name="Castanera R."/>
            <person name="Culley D."/>
            <person name="Daum C."/>
            <person name="Ezra D."/>
            <person name="Gonzalez J."/>
            <person name="Henrissat B."/>
            <person name="Kuo A."/>
            <person name="Liang C."/>
            <person name="Lipzen A."/>
            <person name="Lutzoni F."/>
            <person name="Magnuson J."/>
            <person name="Mondo S."/>
            <person name="Nolan M."/>
            <person name="Ohm R."/>
            <person name="Pangilinan J."/>
            <person name="Park H.-J."/>
            <person name="Ramirez L."/>
            <person name="Alfaro M."/>
            <person name="Sun H."/>
            <person name="Tritt A."/>
            <person name="Yoshinaga Y."/>
            <person name="Zwiers L.-H."/>
            <person name="Turgeon B."/>
            <person name="Goodwin S."/>
            <person name="Spatafora J."/>
            <person name="Crous P."/>
            <person name="Grigoriev I."/>
        </authorList>
    </citation>
    <scope>NUCLEOTIDE SEQUENCE</scope>
    <source>
        <strain evidence="2">CBS 121739</strain>
    </source>
</reference>
<keyword evidence="3" id="KW-1185">Reference proteome</keyword>
<organism evidence="2 3">
    <name type="scientific">Pseudovirgaria hyperparasitica</name>
    <dbReference type="NCBI Taxonomy" id="470096"/>
    <lineage>
        <taxon>Eukaryota</taxon>
        <taxon>Fungi</taxon>
        <taxon>Dikarya</taxon>
        <taxon>Ascomycota</taxon>
        <taxon>Pezizomycotina</taxon>
        <taxon>Dothideomycetes</taxon>
        <taxon>Dothideomycetes incertae sedis</taxon>
        <taxon>Acrospermales</taxon>
        <taxon>Acrospermaceae</taxon>
        <taxon>Pseudovirgaria</taxon>
    </lineage>
</organism>
<dbReference type="GeneID" id="54480147"/>
<accession>A0A6A6VZ43</accession>
<dbReference type="RefSeq" id="XP_033597600.1">
    <property type="nucleotide sequence ID" value="XM_033739093.1"/>
</dbReference>
<dbReference type="PANTHER" id="PTHR21405">
    <property type="entry name" value="CDNA SEQUENCE BC021608"/>
    <property type="match status" value="1"/>
</dbReference>
<dbReference type="AlphaFoldDB" id="A0A6A6VZ43"/>
<evidence type="ECO:0000313" key="3">
    <source>
        <dbReference type="Proteomes" id="UP000799437"/>
    </source>
</evidence>
<gene>
    <name evidence="2" type="ORF">EJ05DRAFT_124068</name>
</gene>
<protein>
    <submittedName>
        <fullName evidence="2">Uncharacterized protein</fullName>
    </submittedName>
</protein>
<name>A0A6A6VZ43_9PEZI</name>
<dbReference type="PANTHER" id="PTHR21405:SF0">
    <property type="entry name" value="TETRATRICOPEPTIDE REPEAT PROTEIN 36"/>
    <property type="match status" value="1"/>
</dbReference>
<dbReference type="Proteomes" id="UP000799437">
    <property type="component" value="Unassembled WGS sequence"/>
</dbReference>
<comment type="similarity">
    <text evidence="1">Belongs to the TTC36 family.</text>
</comment>
<dbReference type="OrthoDB" id="539634at2759"/>
<dbReference type="GO" id="GO:0006570">
    <property type="term" value="P:tyrosine metabolic process"/>
    <property type="evidence" value="ECO:0007669"/>
    <property type="project" value="TreeGrafter"/>
</dbReference>
<proteinExistence type="inferred from homology"/>
<dbReference type="EMBL" id="ML996578">
    <property type="protein sequence ID" value="KAF2755149.1"/>
    <property type="molecule type" value="Genomic_DNA"/>
</dbReference>
<evidence type="ECO:0000256" key="1">
    <source>
        <dbReference type="ARBA" id="ARBA00006995"/>
    </source>
</evidence>
<dbReference type="InterPro" id="IPR038906">
    <property type="entry name" value="TTC36"/>
</dbReference>
<evidence type="ECO:0000313" key="2">
    <source>
        <dbReference type="EMBL" id="KAF2755149.1"/>
    </source>
</evidence>